<accession>A0A8H4LTN0</accession>
<dbReference type="Gene3D" id="3.30.450.20">
    <property type="entry name" value="PAS domain"/>
    <property type="match status" value="1"/>
</dbReference>
<dbReference type="PANTHER" id="PTHR47429">
    <property type="entry name" value="PROTEIN TWIN LOV 1"/>
    <property type="match status" value="1"/>
</dbReference>
<dbReference type="Proteomes" id="UP000557566">
    <property type="component" value="Unassembled WGS sequence"/>
</dbReference>
<comment type="caution">
    <text evidence="5">The sequence shown here is derived from an EMBL/GenBank/DDBJ whole genome shotgun (WGS) entry which is preliminary data.</text>
</comment>
<evidence type="ECO:0000313" key="5">
    <source>
        <dbReference type="EMBL" id="KAF4504692.1"/>
    </source>
</evidence>
<gene>
    <name evidence="5" type="ORF">G6O67_008110</name>
</gene>
<dbReference type="CDD" id="cd00130">
    <property type="entry name" value="PAS"/>
    <property type="match status" value="1"/>
</dbReference>
<feature type="domain" description="PAS" evidence="4">
    <location>
        <begin position="98"/>
        <end position="120"/>
    </location>
</feature>
<evidence type="ECO:0000256" key="1">
    <source>
        <dbReference type="ARBA" id="ARBA00022630"/>
    </source>
</evidence>
<keyword evidence="1" id="KW-0285">Flavoprotein</keyword>
<name>A0A8H4LTN0_9HYPO</name>
<reference evidence="5 6" key="1">
    <citation type="journal article" date="2020" name="Genome Biol. Evol.">
        <title>A new high-quality draft genome assembly of the Chinese cordyceps Ophiocordyceps sinensis.</title>
        <authorList>
            <person name="Shu R."/>
            <person name="Zhang J."/>
            <person name="Meng Q."/>
            <person name="Zhang H."/>
            <person name="Zhou G."/>
            <person name="Li M."/>
            <person name="Wu P."/>
            <person name="Zhao Y."/>
            <person name="Chen C."/>
            <person name="Qin Q."/>
        </authorList>
    </citation>
    <scope>NUCLEOTIDE SEQUENCE [LARGE SCALE GENOMIC DNA]</scope>
    <source>
        <strain evidence="5 6">IOZ07</strain>
    </source>
</reference>
<dbReference type="Pfam" id="PF13426">
    <property type="entry name" value="PAS_9"/>
    <property type="match status" value="1"/>
</dbReference>
<organism evidence="5 6">
    <name type="scientific">Ophiocordyceps sinensis</name>
    <dbReference type="NCBI Taxonomy" id="72228"/>
    <lineage>
        <taxon>Eukaryota</taxon>
        <taxon>Fungi</taxon>
        <taxon>Dikarya</taxon>
        <taxon>Ascomycota</taxon>
        <taxon>Pezizomycotina</taxon>
        <taxon>Sordariomycetes</taxon>
        <taxon>Hypocreomycetidae</taxon>
        <taxon>Hypocreales</taxon>
        <taxon>Ophiocordycipitaceae</taxon>
        <taxon>Ophiocordyceps</taxon>
    </lineage>
</organism>
<dbReference type="AlphaFoldDB" id="A0A8H4LTN0"/>
<evidence type="ECO:0000313" key="6">
    <source>
        <dbReference type="Proteomes" id="UP000557566"/>
    </source>
</evidence>
<keyword evidence="3" id="KW-0157">Chromophore</keyword>
<dbReference type="GO" id="GO:0005634">
    <property type="term" value="C:nucleus"/>
    <property type="evidence" value="ECO:0007669"/>
    <property type="project" value="TreeGrafter"/>
</dbReference>
<dbReference type="NCBIfam" id="TIGR00229">
    <property type="entry name" value="sensory_box"/>
    <property type="match status" value="1"/>
</dbReference>
<dbReference type="InterPro" id="IPR035965">
    <property type="entry name" value="PAS-like_dom_sf"/>
</dbReference>
<dbReference type="PROSITE" id="PS50112">
    <property type="entry name" value="PAS"/>
    <property type="match status" value="1"/>
</dbReference>
<sequence>MASKAPLLPSINSWESRALDYQFPGPTNPEPEEVVVQTAWRQIQDPLIFPGLYSASGFDMMSILLRIMSRPNPQIELGPIDCSVSLVLCDLELPDTPIVYTSDSFCELTGYDKAEVLGRNCRFLQKPPASHVTTTRPTANGNKTVSPRIRQAIDARREIQVELVNYKKTGERFNNVLSVIPIEMDVAGYYYAVGFQVQMD</sequence>
<dbReference type="OrthoDB" id="447251at2759"/>
<evidence type="ECO:0000256" key="3">
    <source>
        <dbReference type="ARBA" id="ARBA00022991"/>
    </source>
</evidence>
<protein>
    <recommendedName>
        <fullName evidence="4">PAS domain-containing protein</fullName>
    </recommendedName>
</protein>
<proteinExistence type="predicted"/>
<keyword evidence="6" id="KW-1185">Reference proteome</keyword>
<evidence type="ECO:0000256" key="2">
    <source>
        <dbReference type="ARBA" id="ARBA00022643"/>
    </source>
</evidence>
<evidence type="ECO:0000259" key="4">
    <source>
        <dbReference type="PROSITE" id="PS50112"/>
    </source>
</evidence>
<keyword evidence="2" id="KW-0288">FMN</keyword>
<dbReference type="InterPro" id="IPR000014">
    <property type="entry name" value="PAS"/>
</dbReference>
<dbReference type="SUPFAM" id="SSF55785">
    <property type="entry name" value="PYP-like sensor domain (PAS domain)"/>
    <property type="match status" value="1"/>
</dbReference>
<dbReference type="EMBL" id="JAAVMX010000009">
    <property type="protein sequence ID" value="KAF4504692.1"/>
    <property type="molecule type" value="Genomic_DNA"/>
</dbReference>
<dbReference type="PANTHER" id="PTHR47429:SF7">
    <property type="entry name" value="GATA-FACTOR"/>
    <property type="match status" value="1"/>
</dbReference>